<keyword evidence="1" id="KW-0378">Hydrolase</keyword>
<feature type="domain" description="BD-FAE-like" evidence="3">
    <location>
        <begin position="37"/>
        <end position="182"/>
    </location>
</feature>
<sequence length="305" mass="34048">MKKYFIAFLLLLAAQAMVAQKMTTLTYFQNDTLKLDLDLFLPEKASSEKLPLLLYVHGGGFSGGERQSGYDLCRYLAKNGYASATITYTLYAKGKKFSCDGILSEKIKAFQYAVNDLWLATSFFIKNSAKYTIDTSKIFIAGSSAGAETVLHAAFWDFKTMNLYNNSLPENFRYAGLVSGAGAIMDLNLITQKNVIPMFFFHGNGDSTVPYGTAPHHYCKTNASGWLMLFGSYSIYNRLLEMNGSVSLYTFCGGGHEYSGYLFEKEQHHILNFLNDVSKGKKFQNHEIIATGKKNDKSAAYTFCD</sequence>
<feature type="chain" id="PRO_5019748118" evidence="2">
    <location>
        <begin position="19"/>
        <end position="305"/>
    </location>
</feature>
<keyword evidence="5" id="KW-1185">Reference proteome</keyword>
<dbReference type="EMBL" id="RBLC01000001">
    <property type="protein sequence ID" value="RKS26212.1"/>
    <property type="molecule type" value="Genomic_DNA"/>
</dbReference>
<dbReference type="InterPro" id="IPR029058">
    <property type="entry name" value="AB_hydrolase_fold"/>
</dbReference>
<dbReference type="RefSeq" id="WP_121376242.1">
    <property type="nucleotide sequence ID" value="NZ_RBLC01000001.1"/>
</dbReference>
<keyword evidence="2" id="KW-0732">Signal</keyword>
<dbReference type="Gene3D" id="3.40.50.1820">
    <property type="entry name" value="alpha/beta hydrolase"/>
    <property type="match status" value="1"/>
</dbReference>
<dbReference type="OrthoDB" id="9803990at2"/>
<organism evidence="4 5">
    <name type="scientific">Flavobacterium endophyticum</name>
    <dbReference type="NCBI Taxonomy" id="1540163"/>
    <lineage>
        <taxon>Bacteria</taxon>
        <taxon>Pseudomonadati</taxon>
        <taxon>Bacteroidota</taxon>
        <taxon>Flavobacteriia</taxon>
        <taxon>Flavobacteriales</taxon>
        <taxon>Flavobacteriaceae</taxon>
        <taxon>Flavobacterium</taxon>
    </lineage>
</organism>
<comment type="caution">
    <text evidence="4">The sequence shown here is derived from an EMBL/GenBank/DDBJ whole genome shotgun (WGS) entry which is preliminary data.</text>
</comment>
<dbReference type="InterPro" id="IPR049492">
    <property type="entry name" value="BD-FAE-like_dom"/>
</dbReference>
<reference evidence="4 5" key="1">
    <citation type="submission" date="2018-10" db="EMBL/GenBank/DDBJ databases">
        <title>Genomic Encyclopedia of Archaeal and Bacterial Type Strains, Phase II (KMG-II): from individual species to whole genera.</title>
        <authorList>
            <person name="Goeker M."/>
        </authorList>
    </citation>
    <scope>NUCLEOTIDE SEQUENCE [LARGE SCALE GENOMIC DNA]</scope>
    <source>
        <strain evidence="4 5">DSM 29537</strain>
    </source>
</reference>
<evidence type="ECO:0000256" key="1">
    <source>
        <dbReference type="ARBA" id="ARBA00022801"/>
    </source>
</evidence>
<evidence type="ECO:0000313" key="5">
    <source>
        <dbReference type="Proteomes" id="UP000277579"/>
    </source>
</evidence>
<accession>A0A495MMB3</accession>
<proteinExistence type="predicted"/>
<gene>
    <name evidence="4" type="ORF">CLV94_1269</name>
</gene>
<evidence type="ECO:0000259" key="3">
    <source>
        <dbReference type="Pfam" id="PF20434"/>
    </source>
</evidence>
<dbReference type="Proteomes" id="UP000277579">
    <property type="component" value="Unassembled WGS sequence"/>
</dbReference>
<evidence type="ECO:0000256" key="2">
    <source>
        <dbReference type="SAM" id="SignalP"/>
    </source>
</evidence>
<dbReference type="AlphaFoldDB" id="A0A495MMB3"/>
<dbReference type="Pfam" id="PF20434">
    <property type="entry name" value="BD-FAE"/>
    <property type="match status" value="1"/>
</dbReference>
<dbReference type="SUPFAM" id="SSF53474">
    <property type="entry name" value="alpha/beta-Hydrolases"/>
    <property type="match status" value="1"/>
</dbReference>
<name>A0A495MMB3_9FLAO</name>
<dbReference type="GO" id="GO:0016787">
    <property type="term" value="F:hydrolase activity"/>
    <property type="evidence" value="ECO:0007669"/>
    <property type="project" value="UniProtKB-KW"/>
</dbReference>
<dbReference type="InterPro" id="IPR050300">
    <property type="entry name" value="GDXG_lipolytic_enzyme"/>
</dbReference>
<dbReference type="PANTHER" id="PTHR48081">
    <property type="entry name" value="AB HYDROLASE SUPERFAMILY PROTEIN C4A8.06C"/>
    <property type="match status" value="1"/>
</dbReference>
<protein>
    <submittedName>
        <fullName evidence="4">Carboxylesterase family protein</fullName>
    </submittedName>
</protein>
<feature type="signal peptide" evidence="2">
    <location>
        <begin position="1"/>
        <end position="18"/>
    </location>
</feature>
<evidence type="ECO:0000313" key="4">
    <source>
        <dbReference type="EMBL" id="RKS26212.1"/>
    </source>
</evidence>